<dbReference type="VEuPathDB" id="VectorBase:BGLB025815"/>
<dbReference type="Proteomes" id="UP000076420">
    <property type="component" value="Unassembled WGS sequence"/>
</dbReference>
<evidence type="ECO:0000313" key="2">
    <source>
        <dbReference type="EnsemblMetazoa" id="BGLB025815-PA"/>
    </source>
</evidence>
<evidence type="ECO:0000256" key="1">
    <source>
        <dbReference type="SAM" id="MobiDB-lite"/>
    </source>
</evidence>
<name>A0A2C9L0U8_BIOGL</name>
<proteinExistence type="predicted"/>
<dbReference type="OrthoDB" id="6045352at2759"/>
<dbReference type="EnsemblMetazoa" id="BGLB025815-RA">
    <property type="protein sequence ID" value="BGLB025815-PA"/>
    <property type="gene ID" value="BGLB025815"/>
</dbReference>
<gene>
    <name evidence="2" type="primary">106077170</name>
</gene>
<feature type="region of interest" description="Disordered" evidence="1">
    <location>
        <begin position="51"/>
        <end position="75"/>
    </location>
</feature>
<dbReference type="KEGG" id="bgt:106077170"/>
<sequence>MSCKRKTPFDRKVCKIFKPEKNCTFISFAKELIDQTVFPYYPPDLADFISLGDENQDTDSHHFTSDQSKVQSDDVEDPLIDDHETQESEGEKADLHKYLVGCEKNPVCPKDKTDLADLYSLGDENQDTDPHHFTSDQSKVHSDEVKGQLIGNHEFQKSEGGEANLHKHRRDCKKNPGHSQFIPVDTFTLKDLPDDLQDDDLYELIKVTADLTVQINVRKISPHRPEHWPKTSQPYPYFKMSEKNNNLYTGSGRVWIIKKYQDGDVHFGRTGYPKCWCRKCENSNSSSKVWWEFGVNTATHVVFDNIEAEYTTLRLFYDRDGIPEVIVDKLCVTDTIIEDDRCELRCVTCDDNLGNKLMKTCIDFEKINMKVYHKYSYSRSKKKLTFIVSHPHGCSKQISVGQWKDKIEVDINKSQFTYTTCTCPGSSGAHVYCLGYNWTFTNLIHTGCFLKSGLNCSGVSHVY</sequence>
<organism evidence="2 3">
    <name type="scientific">Biomphalaria glabrata</name>
    <name type="common">Bloodfluke planorb</name>
    <name type="synonym">Freshwater snail</name>
    <dbReference type="NCBI Taxonomy" id="6526"/>
    <lineage>
        <taxon>Eukaryota</taxon>
        <taxon>Metazoa</taxon>
        <taxon>Spiralia</taxon>
        <taxon>Lophotrochozoa</taxon>
        <taxon>Mollusca</taxon>
        <taxon>Gastropoda</taxon>
        <taxon>Heterobranchia</taxon>
        <taxon>Euthyneura</taxon>
        <taxon>Panpulmonata</taxon>
        <taxon>Hygrophila</taxon>
        <taxon>Lymnaeoidea</taxon>
        <taxon>Planorbidae</taxon>
        <taxon>Biomphalaria</taxon>
    </lineage>
</organism>
<protein>
    <submittedName>
        <fullName evidence="2">Uncharacterized protein</fullName>
    </submittedName>
</protein>
<dbReference type="AlphaFoldDB" id="A0A2C9L0U8"/>
<dbReference type="VEuPathDB" id="VectorBase:BGLAX_049941"/>
<evidence type="ECO:0000313" key="3">
    <source>
        <dbReference type="Proteomes" id="UP000076420"/>
    </source>
</evidence>
<reference evidence="2" key="1">
    <citation type="submission" date="2020-05" db="UniProtKB">
        <authorList>
            <consortium name="EnsemblMetazoa"/>
        </authorList>
    </citation>
    <scope>IDENTIFICATION</scope>
    <source>
        <strain evidence="2">BB02</strain>
    </source>
</reference>
<accession>A0A2C9L0U8</accession>